<dbReference type="Gene3D" id="3.60.110.10">
    <property type="entry name" value="Carbon-nitrogen hydrolase"/>
    <property type="match status" value="1"/>
</dbReference>
<keyword evidence="3 7" id="KW-0436">Ligase</keyword>
<evidence type="ECO:0000313" key="11">
    <source>
        <dbReference type="EMBL" id="MSS56983.1"/>
    </source>
</evidence>
<gene>
    <name evidence="7" type="primary">nadE</name>
    <name evidence="11" type="ORF">FYJ55_08855</name>
</gene>
<feature type="domain" description="CN hydrolase" evidence="10">
    <location>
        <begin position="7"/>
        <end position="266"/>
    </location>
</feature>
<dbReference type="CDD" id="cd07570">
    <property type="entry name" value="GAT_Gln-NAD-synth"/>
    <property type="match status" value="1"/>
</dbReference>
<feature type="active site" description="Proton acceptor; for glutaminase activity" evidence="7">
    <location>
        <position position="46"/>
    </location>
</feature>
<dbReference type="GeneID" id="93159390"/>
<dbReference type="GO" id="GO:0005737">
    <property type="term" value="C:cytoplasm"/>
    <property type="evidence" value="ECO:0007669"/>
    <property type="project" value="InterPro"/>
</dbReference>
<evidence type="ECO:0000256" key="5">
    <source>
        <dbReference type="ARBA" id="ARBA00022840"/>
    </source>
</evidence>
<feature type="binding site" evidence="7">
    <location>
        <begin position="350"/>
        <end position="357"/>
    </location>
    <ligand>
        <name>ATP</name>
        <dbReference type="ChEBI" id="CHEBI:30616"/>
    </ligand>
</feature>
<feature type="active site" description="Nucleophile; for glutaminase activity" evidence="7">
    <location>
        <position position="170"/>
    </location>
</feature>
<dbReference type="CDD" id="cd00553">
    <property type="entry name" value="NAD_synthase"/>
    <property type="match status" value="1"/>
</dbReference>
<organism evidence="11 12">
    <name type="scientific">Holdemanella porci</name>
    <dbReference type="NCBI Taxonomy" id="2652276"/>
    <lineage>
        <taxon>Bacteria</taxon>
        <taxon>Bacillati</taxon>
        <taxon>Bacillota</taxon>
        <taxon>Erysipelotrichia</taxon>
        <taxon>Erysipelotrichales</taxon>
        <taxon>Erysipelotrichaceae</taxon>
        <taxon>Holdemanella</taxon>
    </lineage>
</organism>
<comment type="similarity">
    <text evidence="9">Belongs to the NAD synthetase family.</text>
</comment>
<dbReference type="SUPFAM" id="SSF52402">
    <property type="entry name" value="Adenine nucleotide alpha hydrolases-like"/>
    <property type="match status" value="1"/>
</dbReference>
<dbReference type="GO" id="GO:0003952">
    <property type="term" value="F:NAD+ synthase (glutamine-hydrolyzing) activity"/>
    <property type="evidence" value="ECO:0007669"/>
    <property type="project" value="UniProtKB-UniRule"/>
</dbReference>
<evidence type="ECO:0000313" key="12">
    <source>
        <dbReference type="Proteomes" id="UP000434241"/>
    </source>
</evidence>
<dbReference type="Proteomes" id="UP000434241">
    <property type="component" value="Unassembled WGS sequence"/>
</dbReference>
<dbReference type="InterPro" id="IPR014729">
    <property type="entry name" value="Rossmann-like_a/b/a_fold"/>
</dbReference>
<evidence type="ECO:0000256" key="1">
    <source>
        <dbReference type="ARBA" id="ARBA00005188"/>
    </source>
</evidence>
<feature type="binding site" evidence="7">
    <location>
        <position position="460"/>
    </location>
    <ligand>
        <name>ATP</name>
        <dbReference type="ChEBI" id="CHEBI:30616"/>
    </ligand>
</feature>
<dbReference type="GO" id="GO:0005524">
    <property type="term" value="F:ATP binding"/>
    <property type="evidence" value="ECO:0007669"/>
    <property type="project" value="UniProtKB-UniRule"/>
</dbReference>
<dbReference type="Gene3D" id="3.40.50.620">
    <property type="entry name" value="HUPs"/>
    <property type="match status" value="1"/>
</dbReference>
<dbReference type="RefSeq" id="WP_154556534.1">
    <property type="nucleotide sequence ID" value="NZ_VUMR01000057.1"/>
</dbReference>
<evidence type="ECO:0000259" key="10">
    <source>
        <dbReference type="PROSITE" id="PS50263"/>
    </source>
</evidence>
<proteinExistence type="inferred from homology"/>
<dbReference type="PANTHER" id="PTHR23090:SF9">
    <property type="entry name" value="GLUTAMINE-DEPENDENT NAD(+) SYNTHETASE"/>
    <property type="match status" value="1"/>
</dbReference>
<dbReference type="InterPro" id="IPR003010">
    <property type="entry name" value="C-N_Hydrolase"/>
</dbReference>
<feature type="active site" description="For glutaminase activity" evidence="7">
    <location>
        <position position="114"/>
    </location>
</feature>
<dbReference type="InterPro" id="IPR003694">
    <property type="entry name" value="NAD_synthase"/>
</dbReference>
<evidence type="ECO:0000256" key="8">
    <source>
        <dbReference type="PIRNR" id="PIRNR006630"/>
    </source>
</evidence>
<dbReference type="PANTHER" id="PTHR23090">
    <property type="entry name" value="NH 3 /GLUTAMINE-DEPENDENT NAD + SYNTHETASE"/>
    <property type="match status" value="1"/>
</dbReference>
<dbReference type="InterPro" id="IPR014445">
    <property type="entry name" value="Gln-dep_NAD_synthase"/>
</dbReference>
<comment type="pathway">
    <text evidence="1 7 8">Cofactor biosynthesis; NAD(+) biosynthesis; NAD(+) from deamido-NAD(+) (L-Gln route): step 1/1.</text>
</comment>
<dbReference type="EMBL" id="VUMR01000057">
    <property type="protein sequence ID" value="MSS56983.1"/>
    <property type="molecule type" value="Genomic_DNA"/>
</dbReference>
<dbReference type="EC" id="6.3.5.1" evidence="7 8"/>
<evidence type="ECO:0000256" key="6">
    <source>
        <dbReference type="ARBA" id="ARBA00023027"/>
    </source>
</evidence>
<evidence type="ECO:0000256" key="9">
    <source>
        <dbReference type="RuleBase" id="RU003811"/>
    </source>
</evidence>
<dbReference type="UniPathway" id="UPA00253">
    <property type="reaction ID" value="UER00334"/>
</dbReference>
<evidence type="ECO:0000256" key="4">
    <source>
        <dbReference type="ARBA" id="ARBA00022741"/>
    </source>
</evidence>
<feature type="binding site" evidence="7">
    <location>
        <position position="465"/>
    </location>
    <ligand>
        <name>deamido-NAD(+)</name>
        <dbReference type="ChEBI" id="CHEBI:58437"/>
        <note>ligand shared between two neighboring subunits</note>
    </ligand>
</feature>
<dbReference type="Pfam" id="PF02540">
    <property type="entry name" value="NAD_synthase"/>
    <property type="match status" value="1"/>
</dbReference>
<sequence>MHRYSYYKTAACTLNVSIGDPQANKEEILKCIQELDSDTQLVVFPELCITGYTCQDLFYEHTLLNSAKQVLFEIVEELPENLVTVLGLPLEIENKLYNCAAICFNHDILGIQVKTYIPSYNEFYETRWFSSASELKENTTFTYKDKKVPVSNHIVFKDTTTSACLGIEVCEDLWVTIPVSSTHALAGANVLCNLSASNEIISKANYRRNLVKDQSAKCYAGYVYASAGPTESSSDLVFSGHNLICENGAILSETKTEKIIYGQIDLDHLNHDRLHYKTSMQDLFHVNYTTVEFTSKPIEEIEFDRYIDAYPFVPNNQDERIVRCLEILHIQAQGLATRLSKIHCKDVVIGISGGLDSTLALLVCHEAFKINNYDSKGIHAITMPGFGTTKRTKSNAQILMDLLHVSSEEISIVDGVNQHFKDIHHDPEVHDITYENSQARERTQILMDLSNAYNAIVVGTGDLSELALGWCTYNGDHMSMYAVNASVPKTLVRYIVESVALKDEILHDVLMDICDTPVSPELLPPDKNGKIAQKTEEVLGSYDLHDFFLYQMLRHHDEPKKIYDLACVAFKDLEKETIKKAITTFYNRFFTQQFKRNCMPDGVKVGSICFSPRGDWRMPSDASRNLWTKQVEEIGAINLDGVR</sequence>
<comment type="similarity">
    <text evidence="2 7 8">In the C-terminal section; belongs to the NAD synthetase family.</text>
</comment>
<protein>
    <recommendedName>
        <fullName evidence="7 8">Glutamine-dependent NAD(+) synthetase</fullName>
        <ecNumber evidence="7 8">6.3.5.1</ecNumber>
    </recommendedName>
    <alternativeName>
        <fullName evidence="7 8">NAD(+) synthase [glutamine-hydrolyzing]</fullName>
    </alternativeName>
</protein>
<feature type="binding site" evidence="7">
    <location>
        <position position="203"/>
    </location>
    <ligand>
        <name>L-glutamine</name>
        <dbReference type="ChEBI" id="CHEBI:58359"/>
    </ligand>
</feature>
<keyword evidence="4 7" id="KW-0547">Nucleotide-binding</keyword>
<keyword evidence="12" id="KW-1185">Reference proteome</keyword>
<feature type="binding site" evidence="7">
    <location>
        <begin position="470"/>
        <end position="473"/>
    </location>
    <ligand>
        <name>deamido-NAD(+)</name>
        <dbReference type="ChEBI" id="CHEBI:58437"/>
        <note>ligand shared between two neighboring subunits</note>
    </ligand>
</feature>
<dbReference type="NCBIfam" id="NF002730">
    <property type="entry name" value="PRK02628.1"/>
    <property type="match status" value="1"/>
</dbReference>
<feature type="binding site" evidence="7">
    <location>
        <position position="197"/>
    </location>
    <ligand>
        <name>L-glutamine</name>
        <dbReference type="ChEBI" id="CHEBI:58359"/>
    </ligand>
</feature>
<feature type="binding site" evidence="7">
    <location>
        <position position="436"/>
    </location>
    <ligand>
        <name>deamido-NAD(+)</name>
        <dbReference type="ChEBI" id="CHEBI:58437"/>
        <note>ligand shared between two neighboring subunits</note>
    </ligand>
</feature>
<dbReference type="GO" id="GO:0009435">
    <property type="term" value="P:NAD+ biosynthetic process"/>
    <property type="evidence" value="ECO:0007669"/>
    <property type="project" value="UniProtKB-UniRule"/>
</dbReference>
<dbReference type="GO" id="GO:0004359">
    <property type="term" value="F:glutaminase activity"/>
    <property type="evidence" value="ECO:0007669"/>
    <property type="project" value="InterPro"/>
</dbReference>
<keyword evidence="6 7" id="KW-0520">NAD</keyword>
<evidence type="ECO:0000256" key="3">
    <source>
        <dbReference type="ARBA" id="ARBA00022598"/>
    </source>
</evidence>
<dbReference type="PROSITE" id="PS50263">
    <property type="entry name" value="CN_HYDROLASE"/>
    <property type="match status" value="1"/>
</dbReference>
<comment type="catalytic activity">
    <reaction evidence="7 8">
        <text>deamido-NAD(+) + L-glutamine + ATP + H2O = L-glutamate + AMP + diphosphate + NAD(+) + H(+)</text>
        <dbReference type="Rhea" id="RHEA:24384"/>
        <dbReference type="ChEBI" id="CHEBI:15377"/>
        <dbReference type="ChEBI" id="CHEBI:15378"/>
        <dbReference type="ChEBI" id="CHEBI:29985"/>
        <dbReference type="ChEBI" id="CHEBI:30616"/>
        <dbReference type="ChEBI" id="CHEBI:33019"/>
        <dbReference type="ChEBI" id="CHEBI:57540"/>
        <dbReference type="ChEBI" id="CHEBI:58359"/>
        <dbReference type="ChEBI" id="CHEBI:58437"/>
        <dbReference type="ChEBI" id="CHEBI:456215"/>
        <dbReference type="EC" id="6.3.5.1"/>
    </reaction>
</comment>
<dbReference type="InterPro" id="IPR022310">
    <property type="entry name" value="NAD/GMP_synthase"/>
</dbReference>
<dbReference type="InterPro" id="IPR036526">
    <property type="entry name" value="C-N_Hydrolase_sf"/>
</dbReference>
<comment type="function">
    <text evidence="7">Catalyzes the ATP-dependent amidation of deamido-NAD to form NAD. Uses L-glutamine as a nitrogen source.</text>
</comment>
<reference evidence="11 12" key="1">
    <citation type="submission" date="2019-08" db="EMBL/GenBank/DDBJ databases">
        <title>In-depth cultivation of the pig gut microbiome towards novel bacterial diversity and tailored functional studies.</title>
        <authorList>
            <person name="Wylensek D."/>
            <person name="Hitch T.C.A."/>
            <person name="Clavel T."/>
        </authorList>
    </citation>
    <scope>NUCLEOTIDE SEQUENCE [LARGE SCALE GENOMIC DNA]</scope>
    <source>
        <strain evidence="11 12">LKV-472-APC-3</strain>
    </source>
</reference>
<evidence type="ECO:0000256" key="2">
    <source>
        <dbReference type="ARBA" id="ARBA00007145"/>
    </source>
</evidence>
<dbReference type="GO" id="GO:0008795">
    <property type="term" value="F:NAD+ synthase activity"/>
    <property type="evidence" value="ECO:0007669"/>
    <property type="project" value="UniProtKB-UniRule"/>
</dbReference>
<evidence type="ECO:0000256" key="7">
    <source>
        <dbReference type="HAMAP-Rule" id="MF_02090"/>
    </source>
</evidence>
<dbReference type="NCBIfam" id="TIGR00552">
    <property type="entry name" value="nadE"/>
    <property type="match status" value="1"/>
</dbReference>
<dbReference type="AlphaFoldDB" id="A0A6N7V3V9"/>
<keyword evidence="5 7" id="KW-0067">ATP-binding</keyword>
<dbReference type="SUPFAM" id="SSF56317">
    <property type="entry name" value="Carbon-nitrogen hydrolase"/>
    <property type="match status" value="1"/>
</dbReference>
<dbReference type="HAMAP" id="MF_02090">
    <property type="entry name" value="NadE_glutamine_dep"/>
    <property type="match status" value="1"/>
</dbReference>
<dbReference type="InterPro" id="IPR041856">
    <property type="entry name" value="NAD+_synth_C"/>
</dbReference>
<accession>A0A6N7V3V9</accession>
<comment type="caution">
    <text evidence="11">The sequence shown here is derived from an EMBL/GenBank/DDBJ whole genome shotgun (WGS) entry which is preliminary data.</text>
</comment>
<feature type="binding site" evidence="7">
    <location>
        <position position="595"/>
    </location>
    <ligand>
        <name>deamido-NAD(+)</name>
        <dbReference type="ChEBI" id="CHEBI:58437"/>
        <note>ligand shared between two neighboring subunits</note>
    </ligand>
</feature>
<dbReference type="PIRSF" id="PIRSF006630">
    <property type="entry name" value="NADS_GAT"/>
    <property type="match status" value="1"/>
</dbReference>
<name>A0A6N7V3V9_9FIRM</name>
<dbReference type="Gene3D" id="1.10.10.1140">
    <property type="entry name" value="Glutamine-dependent NAD+ synthetase, C-terminal domain"/>
    <property type="match status" value="1"/>
</dbReference>
<dbReference type="Pfam" id="PF00795">
    <property type="entry name" value="CN_hydrolase"/>
    <property type="match status" value="1"/>
</dbReference>
<feature type="binding site" evidence="7">
    <location>
        <position position="120"/>
    </location>
    <ligand>
        <name>L-glutamine</name>
        <dbReference type="ChEBI" id="CHEBI:58359"/>
    </ligand>
</feature>